<dbReference type="Proteomes" id="UP000245609">
    <property type="component" value="Unassembled WGS sequence"/>
</dbReference>
<feature type="region of interest" description="Disordered" evidence="2">
    <location>
        <begin position="1"/>
        <end position="31"/>
    </location>
</feature>
<feature type="region of interest" description="Disordered" evidence="2">
    <location>
        <begin position="189"/>
        <end position="261"/>
    </location>
</feature>
<sequence length="1368" mass="155364">MKKLFGFKKKSKDSKYPAVDTPDKSKSKHKTISFQEYKIPEPPVSSQSQLENTVYRGFSLDFNNSNTANTVPRFSQSHGTPTTLNTNLFDSNTITDEEFLNVQVDYQKQRFNVFSSKDDGSPFKSNKMITPQQQPNGQRGNPSLVSISSFLGARKEPSVYSAYELSGSSNHSDKKNLKSSLSSFFSSSENNLKSMSKTKPKTKSSYSPSTNSIPVSPKTNTRSVPLDDSRASAHQRKANRISKFSTNNSLSKKGSTEPFDDVFMDDLDPKSYTSKKSLNFIRERDQSDNQNLYGVELNDSNVASSSVSFSNTAFRKKGLVPRSYKTFSYSQKSKSMPKANIAEISAIDTIFSEDDHSSFNNTTKYKKSINNHIPQPEGMGKLSSESISNSIHKEKSEESKLYTYDLYKEVFDLGSFANNQISKMKKQTAGFNFSLKKMGETNNPKNSKVSKEPDLNNLILGDFDKKNNDSSNIKSSIPEVPTISTENFTTTDRKKYTELEFSDFKHLAPQEQISKLTKELSHIRENLLSDFEHEKHEREQAQQNMLTLLEKTQNENVILKNKLENITSSLSKVVDTQESIKTLSSVKNEHSDFSECALTNSYSTCLLDQKVDPNIGQNTSFHLTPRLSIKRLNFEETFTLLDSYIKTVNDAAKITLENLTKARKANLSLNHLNNSSSNVSFRSISSIEESEIKSDGKAIMLLNNISDNLILKSYSRSNDPIDSNATSAEEIKRLYSSKINEFKESFFKSFQIPYENDFYQETSSTNLDLLDLMAHSENDDLLYPDRILSMEQDINTCIEKMKASHYSTFEDPGAFDFLEISNIMSKTSEYMGTLKLLLFQKEKALSRARKSILDNRKHRKNYLYSVQKYEDLSMKYIKLSRKYNNYHKFTEYIGNFASAGYAINKSKISDEALFRLSFGFNAELHSESDHPGSPNLKRSKSQITLIETPKKRIYFGELYSEAVGYINYKPLLLKHNSDIRPIDNISNFSTLNQYMGFHQDQIAYSYNNAVWSNQNPNKSLPQSQLAKNFKILNFNNDFIEKRYRELNTQYKIEKEEVKKVNSILAEKVSKLESEISLIISEHITKDEFDESQLNWTKAILDKDAQISNYINELYDTKTTLVVLSCEILEHLVEHIYSANPSFSINKINSAAFLDSKIDSFNASEIFNELLDKICHQNQMSSDLEQPFSTKDILGNLNAFGEDEVTGNHTFSFDQKINSSLRATSPEFLMGAKNKKIKNTNPKPDFGIFIDNLKKSIELLGLDHLLLFISLVSDRLSLTQTQNTSSDIVNTTTSPGYTQPQVLLNDLPSLPDIRDTSIVDNEENNSLGKLCMSIQDNIHSKIPEQNILAVAQIKTAQRLISELKSRLLV</sequence>
<keyword evidence="1" id="KW-0175">Coiled coil</keyword>
<keyword evidence="4" id="KW-1185">Reference proteome</keyword>
<dbReference type="EMBL" id="MBFS01000141">
    <property type="protein sequence ID" value="PVV04294.1"/>
    <property type="molecule type" value="Genomic_DNA"/>
</dbReference>
<accession>A0A2T9ZI82</accession>
<evidence type="ECO:0000256" key="1">
    <source>
        <dbReference type="SAM" id="Coils"/>
    </source>
</evidence>
<feature type="compositionally biased region" description="Low complexity" evidence="2">
    <location>
        <begin position="131"/>
        <end position="142"/>
    </location>
</feature>
<evidence type="ECO:0000313" key="4">
    <source>
        <dbReference type="Proteomes" id="UP000245609"/>
    </source>
</evidence>
<protein>
    <submittedName>
        <fullName evidence="3">Uncharacterized protein</fullName>
    </submittedName>
</protein>
<reference evidence="3 4" key="1">
    <citation type="journal article" date="2018" name="MBio">
        <title>Comparative Genomics Reveals the Core Gene Toolbox for the Fungus-Insect Symbiosis.</title>
        <authorList>
            <person name="Wang Y."/>
            <person name="Stata M."/>
            <person name="Wang W."/>
            <person name="Stajich J.E."/>
            <person name="White M.M."/>
            <person name="Moncalvo J.M."/>
        </authorList>
    </citation>
    <scope>NUCLEOTIDE SEQUENCE [LARGE SCALE GENOMIC DNA]</scope>
    <source>
        <strain evidence="3 4">SC-DP-2</strain>
    </source>
</reference>
<proteinExistence type="predicted"/>
<evidence type="ECO:0000313" key="3">
    <source>
        <dbReference type="EMBL" id="PVV04294.1"/>
    </source>
</evidence>
<feature type="coiled-coil region" evidence="1">
    <location>
        <begin position="1036"/>
        <end position="1074"/>
    </location>
</feature>
<name>A0A2T9ZI82_9FUNG</name>
<gene>
    <name evidence="3" type="ORF">BB560_001208</name>
</gene>
<feature type="compositionally biased region" description="Low complexity" evidence="2">
    <location>
        <begin position="203"/>
        <end position="216"/>
    </location>
</feature>
<comment type="caution">
    <text evidence="3">The sequence shown here is derived from an EMBL/GenBank/DDBJ whole genome shotgun (WGS) entry which is preliminary data.</text>
</comment>
<feature type="coiled-coil region" evidence="1">
    <location>
        <begin position="524"/>
        <end position="569"/>
    </location>
</feature>
<evidence type="ECO:0000256" key="2">
    <source>
        <dbReference type="SAM" id="MobiDB-lite"/>
    </source>
</evidence>
<feature type="compositionally biased region" description="Polar residues" evidence="2">
    <location>
        <begin position="242"/>
        <end position="253"/>
    </location>
</feature>
<feature type="compositionally biased region" description="Basic residues" evidence="2">
    <location>
        <begin position="1"/>
        <end position="12"/>
    </location>
</feature>
<organism evidence="3 4">
    <name type="scientific">Smittium megazygosporum</name>
    <dbReference type="NCBI Taxonomy" id="133381"/>
    <lineage>
        <taxon>Eukaryota</taxon>
        <taxon>Fungi</taxon>
        <taxon>Fungi incertae sedis</taxon>
        <taxon>Zoopagomycota</taxon>
        <taxon>Kickxellomycotina</taxon>
        <taxon>Harpellomycetes</taxon>
        <taxon>Harpellales</taxon>
        <taxon>Legeriomycetaceae</taxon>
        <taxon>Smittium</taxon>
    </lineage>
</organism>
<feature type="region of interest" description="Disordered" evidence="2">
    <location>
        <begin position="115"/>
        <end position="145"/>
    </location>
</feature>